<sequence>MTLACHHGHATSSRLTGHSVSQQLLVEDNCVQRNRAMPISERLSVSSSIRGLTFFFRKESGGGNDFSSLPQTRRTGLSAILYIKNKLAILACEARKRKTKKHHFLLALASPAFVSNTATKLNLSLEERRVQEKKEQLCYVRIFLGHTALSSSALRLIPLLPALSEQVNVFHTQAVCLRHSDDLDANSHDEEPGPARKLANLARRGKNLKTEICRR</sequence>
<dbReference type="EMBL" id="JACVVK020000441">
    <property type="protein sequence ID" value="KAK7474285.1"/>
    <property type="molecule type" value="Genomic_DNA"/>
</dbReference>
<keyword evidence="2" id="KW-1185">Reference proteome</keyword>
<evidence type="ECO:0000313" key="2">
    <source>
        <dbReference type="Proteomes" id="UP001519460"/>
    </source>
</evidence>
<organism evidence="1 2">
    <name type="scientific">Batillaria attramentaria</name>
    <dbReference type="NCBI Taxonomy" id="370345"/>
    <lineage>
        <taxon>Eukaryota</taxon>
        <taxon>Metazoa</taxon>
        <taxon>Spiralia</taxon>
        <taxon>Lophotrochozoa</taxon>
        <taxon>Mollusca</taxon>
        <taxon>Gastropoda</taxon>
        <taxon>Caenogastropoda</taxon>
        <taxon>Sorbeoconcha</taxon>
        <taxon>Cerithioidea</taxon>
        <taxon>Batillariidae</taxon>
        <taxon>Batillaria</taxon>
    </lineage>
</organism>
<protein>
    <submittedName>
        <fullName evidence="1">Uncharacterized protein</fullName>
    </submittedName>
</protein>
<gene>
    <name evidence="1" type="ORF">BaRGS_00034477</name>
</gene>
<proteinExistence type="predicted"/>
<evidence type="ECO:0000313" key="1">
    <source>
        <dbReference type="EMBL" id="KAK7474285.1"/>
    </source>
</evidence>
<comment type="caution">
    <text evidence="1">The sequence shown here is derived from an EMBL/GenBank/DDBJ whole genome shotgun (WGS) entry which is preliminary data.</text>
</comment>
<accession>A0ABD0JHU3</accession>
<name>A0ABD0JHU3_9CAEN</name>
<dbReference type="AlphaFoldDB" id="A0ABD0JHU3"/>
<reference evidence="1 2" key="1">
    <citation type="journal article" date="2023" name="Sci. Data">
        <title>Genome assembly of the Korean intertidal mud-creeper Batillaria attramentaria.</title>
        <authorList>
            <person name="Patra A.K."/>
            <person name="Ho P.T."/>
            <person name="Jun S."/>
            <person name="Lee S.J."/>
            <person name="Kim Y."/>
            <person name="Won Y.J."/>
        </authorList>
    </citation>
    <scope>NUCLEOTIDE SEQUENCE [LARGE SCALE GENOMIC DNA]</scope>
    <source>
        <strain evidence="1">Wonlab-2016</strain>
    </source>
</reference>
<dbReference type="Proteomes" id="UP001519460">
    <property type="component" value="Unassembled WGS sequence"/>
</dbReference>